<dbReference type="PANTHER" id="PTHR31609">
    <property type="entry name" value="YDJC DEACETYLASE FAMILY MEMBER"/>
    <property type="match status" value="1"/>
</dbReference>
<evidence type="ECO:0000256" key="3">
    <source>
        <dbReference type="ARBA" id="ARBA00022801"/>
    </source>
</evidence>
<keyword evidence="4" id="KW-0460">Magnesium</keyword>
<keyword evidence="5" id="KW-0119">Carbohydrate metabolism</keyword>
<dbReference type="EMBL" id="VAUP01000031">
    <property type="protein sequence ID" value="TLX42294.1"/>
    <property type="molecule type" value="Genomic_DNA"/>
</dbReference>
<dbReference type="Proteomes" id="UP000305131">
    <property type="component" value="Unassembled WGS sequence"/>
</dbReference>
<evidence type="ECO:0000256" key="5">
    <source>
        <dbReference type="ARBA" id="ARBA00023277"/>
    </source>
</evidence>
<keyword evidence="2" id="KW-0479">Metal-binding</keyword>
<evidence type="ECO:0000313" key="6">
    <source>
        <dbReference type="EMBL" id="TLX42294.1"/>
    </source>
</evidence>
<dbReference type="InterPro" id="IPR006879">
    <property type="entry name" value="YdjC-like"/>
</dbReference>
<reference evidence="6 7" key="1">
    <citation type="submission" date="2019-05" db="EMBL/GenBank/DDBJ databases">
        <authorList>
            <person name="Zhou X."/>
        </authorList>
    </citation>
    <scope>NUCLEOTIDE SEQUENCE [LARGE SCALE GENOMIC DNA]</scope>
    <source>
        <strain evidence="6 7">DSM 432</strain>
    </source>
</reference>
<dbReference type="GO" id="GO:0005975">
    <property type="term" value="P:carbohydrate metabolic process"/>
    <property type="evidence" value="ECO:0007669"/>
    <property type="project" value="InterPro"/>
</dbReference>
<organism evidence="6 7">
    <name type="scientific">Xanthobacter autotrophicus</name>
    <dbReference type="NCBI Taxonomy" id="280"/>
    <lineage>
        <taxon>Bacteria</taxon>
        <taxon>Pseudomonadati</taxon>
        <taxon>Pseudomonadota</taxon>
        <taxon>Alphaproteobacteria</taxon>
        <taxon>Hyphomicrobiales</taxon>
        <taxon>Xanthobacteraceae</taxon>
        <taxon>Xanthobacter</taxon>
    </lineage>
</organism>
<comment type="caution">
    <text evidence="6">The sequence shown here is derived from an EMBL/GenBank/DDBJ whole genome shotgun (WGS) entry which is preliminary data.</text>
</comment>
<dbReference type="AlphaFoldDB" id="A0A6C1KGN4"/>
<dbReference type="InterPro" id="IPR011330">
    <property type="entry name" value="Glyco_hydro/deAcase_b/a-brl"/>
</dbReference>
<evidence type="ECO:0000256" key="4">
    <source>
        <dbReference type="ARBA" id="ARBA00022842"/>
    </source>
</evidence>
<dbReference type="OrthoDB" id="9774177at2"/>
<dbReference type="GO" id="GO:0016787">
    <property type="term" value="F:hydrolase activity"/>
    <property type="evidence" value="ECO:0007669"/>
    <property type="project" value="UniProtKB-KW"/>
</dbReference>
<evidence type="ECO:0000256" key="1">
    <source>
        <dbReference type="ARBA" id="ARBA00001946"/>
    </source>
</evidence>
<comment type="cofactor">
    <cofactor evidence="1">
        <name>Mg(2+)</name>
        <dbReference type="ChEBI" id="CHEBI:18420"/>
    </cofactor>
</comment>
<dbReference type="Pfam" id="PF04794">
    <property type="entry name" value="YdjC"/>
    <property type="match status" value="1"/>
</dbReference>
<name>A0A6C1KGN4_XANAU</name>
<sequence length="282" mass="29816">MKRVVLCADDYAIAPGVSEAIRRLITARRINATSVMTVFDGLIEEADTLKAAAKDRDVSIGLHVTLTGTFPPLTRGMAGANGCFPALSQVVLAALSRRLDAKAVEAEVEAQFEAFLDAFGRPPDHVDGHQHVHVLPVVRKAVLASTARHAPRAWLRDVTPAKAALHGFDAKGRLIGAFASGFARDAAQLGLATNRGFGGAYDFSADHDFATLLTHFLKGVPEGGLVMVHPGRVDDPLTARDPLTQQREVEYAVLHGATLPGILDAADVSLALPDGLRAKAAA</sequence>
<evidence type="ECO:0000313" key="7">
    <source>
        <dbReference type="Proteomes" id="UP000305131"/>
    </source>
</evidence>
<keyword evidence="3" id="KW-0378">Hydrolase</keyword>
<proteinExistence type="predicted"/>
<protein>
    <submittedName>
        <fullName evidence="6">ChbG/HpnK family deacetylase</fullName>
    </submittedName>
</protein>
<dbReference type="RefSeq" id="WP_138400431.1">
    <property type="nucleotide sequence ID" value="NZ_JBAFVI010000003.1"/>
</dbReference>
<dbReference type="GeneID" id="95774915"/>
<dbReference type="Gene3D" id="3.20.20.370">
    <property type="entry name" value="Glycoside hydrolase/deacetylase"/>
    <property type="match status" value="1"/>
</dbReference>
<dbReference type="PANTHER" id="PTHR31609:SF1">
    <property type="entry name" value="CARBOHYDRATE DEACETYLASE"/>
    <property type="match status" value="1"/>
</dbReference>
<dbReference type="GO" id="GO:0046872">
    <property type="term" value="F:metal ion binding"/>
    <property type="evidence" value="ECO:0007669"/>
    <property type="project" value="UniProtKB-KW"/>
</dbReference>
<dbReference type="SUPFAM" id="SSF88713">
    <property type="entry name" value="Glycoside hydrolase/deacetylase"/>
    <property type="match status" value="1"/>
</dbReference>
<dbReference type="CDD" id="cd10807">
    <property type="entry name" value="YdjC_like_3"/>
    <property type="match status" value="1"/>
</dbReference>
<dbReference type="GO" id="GO:0019213">
    <property type="term" value="F:deacetylase activity"/>
    <property type="evidence" value="ECO:0007669"/>
    <property type="project" value="TreeGrafter"/>
</dbReference>
<gene>
    <name evidence="6" type="ORF">FBQ73_15790</name>
</gene>
<accession>A0A6C1KGN4</accession>
<evidence type="ECO:0000256" key="2">
    <source>
        <dbReference type="ARBA" id="ARBA00022723"/>
    </source>
</evidence>